<reference evidence="2 3" key="1">
    <citation type="submission" date="2020-03" db="EMBL/GenBank/DDBJ databases">
        <title>Sequencing the genomes of 1000 actinobacteria strains.</title>
        <authorList>
            <person name="Klenk H.-P."/>
        </authorList>
    </citation>
    <scope>NUCLEOTIDE SEQUENCE [LARGE SCALE GENOMIC DNA]</scope>
    <source>
        <strain evidence="2 3">DSM 16403</strain>
    </source>
</reference>
<gene>
    <name evidence="2" type="ORF">BJ994_000481</name>
</gene>
<accession>A0A846RNN3</accession>
<dbReference type="AlphaFoldDB" id="A0A846RNN3"/>
<protein>
    <recommendedName>
        <fullName evidence="4">DUF4383 domain-containing protein</fullName>
    </recommendedName>
</protein>
<evidence type="ECO:0000313" key="3">
    <source>
        <dbReference type="Proteomes" id="UP000547458"/>
    </source>
</evidence>
<dbReference type="Pfam" id="PF14325">
    <property type="entry name" value="DUF4383"/>
    <property type="match status" value="1"/>
</dbReference>
<name>A0A846RNN3_9MICC</name>
<feature type="transmembrane region" description="Helical" evidence="1">
    <location>
        <begin position="21"/>
        <end position="41"/>
    </location>
</feature>
<organism evidence="2 3">
    <name type="scientific">Arthrobacter pigmenti</name>
    <dbReference type="NCBI Taxonomy" id="271432"/>
    <lineage>
        <taxon>Bacteria</taxon>
        <taxon>Bacillati</taxon>
        <taxon>Actinomycetota</taxon>
        <taxon>Actinomycetes</taxon>
        <taxon>Micrococcales</taxon>
        <taxon>Micrococcaceae</taxon>
        <taxon>Arthrobacter</taxon>
    </lineage>
</organism>
<dbReference type="Proteomes" id="UP000547458">
    <property type="component" value="Unassembled WGS sequence"/>
</dbReference>
<evidence type="ECO:0008006" key="4">
    <source>
        <dbReference type="Google" id="ProtNLM"/>
    </source>
</evidence>
<proteinExistence type="predicted"/>
<feature type="transmembrane region" description="Helical" evidence="1">
    <location>
        <begin position="93"/>
        <end position="114"/>
    </location>
</feature>
<keyword evidence="1" id="KW-1133">Transmembrane helix</keyword>
<dbReference type="EMBL" id="JAATJL010000001">
    <property type="protein sequence ID" value="NJC21405.1"/>
    <property type="molecule type" value="Genomic_DNA"/>
</dbReference>
<keyword evidence="1" id="KW-0472">Membrane</keyword>
<feature type="transmembrane region" description="Helical" evidence="1">
    <location>
        <begin position="61"/>
        <end position="81"/>
    </location>
</feature>
<feature type="transmembrane region" description="Helical" evidence="1">
    <location>
        <begin position="126"/>
        <end position="144"/>
    </location>
</feature>
<keyword evidence="1" id="KW-0812">Transmembrane</keyword>
<evidence type="ECO:0000256" key="1">
    <source>
        <dbReference type="SAM" id="Phobius"/>
    </source>
</evidence>
<keyword evidence="3" id="KW-1185">Reference proteome</keyword>
<comment type="caution">
    <text evidence="2">The sequence shown here is derived from an EMBL/GenBank/DDBJ whole genome shotgun (WGS) entry which is preliminary data.</text>
</comment>
<sequence length="153" mass="16082">MTTASHHAHDFHVTRDHVRSAAMGMGVVFLLVGILGMIPGITTQYGGMAFASGSEALLFGAFQVSVLLNLVYLAMGAAGIWMSRGIMSARNFLMGSGVVLLVMWLYGVIVGDSVANVLSTNASTNWLNLILGIIAVGLGVAYAMRHRGGDAVR</sequence>
<evidence type="ECO:0000313" key="2">
    <source>
        <dbReference type="EMBL" id="NJC21405.1"/>
    </source>
</evidence>